<evidence type="ECO:0000313" key="3">
    <source>
        <dbReference type="Proteomes" id="UP000499080"/>
    </source>
</evidence>
<dbReference type="AlphaFoldDB" id="A0A4Y2VSH8"/>
<proteinExistence type="predicted"/>
<protein>
    <recommendedName>
        <fullName evidence="4">Secreted protein</fullName>
    </recommendedName>
</protein>
<feature type="signal peptide" evidence="1">
    <location>
        <begin position="1"/>
        <end position="26"/>
    </location>
</feature>
<accession>A0A4Y2VSH8</accession>
<evidence type="ECO:0000256" key="1">
    <source>
        <dbReference type="SAM" id="SignalP"/>
    </source>
</evidence>
<evidence type="ECO:0008006" key="4">
    <source>
        <dbReference type="Google" id="ProtNLM"/>
    </source>
</evidence>
<gene>
    <name evidence="2" type="ORF">AVEN_24758_1</name>
</gene>
<sequence>MKFSVHIQPAWIRFFASLLLMRCASTQRPCSEQRFCLSTSDGRGLFPHPPASVFTFWTWIHSRCLLCGLGAAALTSYLSSARGSVVTVHYTYFSGVCSLERTFPLDYVCVVIP</sequence>
<dbReference type="Proteomes" id="UP000499080">
    <property type="component" value="Unassembled WGS sequence"/>
</dbReference>
<evidence type="ECO:0000313" key="2">
    <source>
        <dbReference type="EMBL" id="GBO27236.1"/>
    </source>
</evidence>
<feature type="chain" id="PRO_5021335205" description="Secreted protein" evidence="1">
    <location>
        <begin position="27"/>
        <end position="113"/>
    </location>
</feature>
<keyword evidence="3" id="KW-1185">Reference proteome</keyword>
<organism evidence="2 3">
    <name type="scientific">Araneus ventricosus</name>
    <name type="common">Orbweaver spider</name>
    <name type="synonym">Epeira ventricosa</name>
    <dbReference type="NCBI Taxonomy" id="182803"/>
    <lineage>
        <taxon>Eukaryota</taxon>
        <taxon>Metazoa</taxon>
        <taxon>Ecdysozoa</taxon>
        <taxon>Arthropoda</taxon>
        <taxon>Chelicerata</taxon>
        <taxon>Arachnida</taxon>
        <taxon>Araneae</taxon>
        <taxon>Araneomorphae</taxon>
        <taxon>Entelegynae</taxon>
        <taxon>Araneoidea</taxon>
        <taxon>Araneidae</taxon>
        <taxon>Araneus</taxon>
    </lineage>
</organism>
<reference evidence="2 3" key="1">
    <citation type="journal article" date="2019" name="Sci. Rep.">
        <title>Orb-weaving spider Araneus ventricosus genome elucidates the spidroin gene catalogue.</title>
        <authorList>
            <person name="Kono N."/>
            <person name="Nakamura H."/>
            <person name="Ohtoshi R."/>
            <person name="Moran D.A.P."/>
            <person name="Shinohara A."/>
            <person name="Yoshida Y."/>
            <person name="Fujiwara M."/>
            <person name="Mori M."/>
            <person name="Tomita M."/>
            <person name="Arakawa K."/>
        </authorList>
    </citation>
    <scope>NUCLEOTIDE SEQUENCE [LARGE SCALE GENOMIC DNA]</scope>
</reference>
<keyword evidence="1" id="KW-0732">Signal</keyword>
<comment type="caution">
    <text evidence="2">The sequence shown here is derived from an EMBL/GenBank/DDBJ whole genome shotgun (WGS) entry which is preliminary data.</text>
</comment>
<dbReference type="EMBL" id="BGPR01050219">
    <property type="protein sequence ID" value="GBO27236.1"/>
    <property type="molecule type" value="Genomic_DNA"/>
</dbReference>
<name>A0A4Y2VSH8_ARAVE</name>